<keyword evidence="4" id="KW-0233">DNA recombination</keyword>
<evidence type="ECO:0000256" key="5">
    <source>
        <dbReference type="PROSITE-ProRule" id="PRU01248"/>
    </source>
</evidence>
<dbReference type="Gene3D" id="1.10.150.130">
    <property type="match status" value="1"/>
</dbReference>
<accession>A0A2N0Z9G8</accession>
<organism evidence="8 9">
    <name type="scientific">Cytobacillus horneckiae</name>
    <dbReference type="NCBI Taxonomy" id="549687"/>
    <lineage>
        <taxon>Bacteria</taxon>
        <taxon>Bacillati</taxon>
        <taxon>Bacillota</taxon>
        <taxon>Bacilli</taxon>
        <taxon>Bacillales</taxon>
        <taxon>Bacillaceae</taxon>
        <taxon>Cytobacillus</taxon>
    </lineage>
</organism>
<evidence type="ECO:0000313" key="8">
    <source>
        <dbReference type="EMBL" id="PKG26158.1"/>
    </source>
</evidence>
<sequence length="299" mass="34146">MEIVSVTFSQSINEFRNYLIESNRSKNTIKSYVQDLLILENWLFSRHADPIMVEAITKTDIKDFEREIKTTSTLSPATVNRKLVSVKKWATYLFESKFSPVNLGQEISIMKVQKQNTIRWLTRQEVGRLLHAVQLTKHKNFQKGLLHETLIILLVNLGLRIEEACSLTKNSISFRNNLVNVLGKGSKHRVVPLTEKTKAHILLWLENREKDSDYILVSSKSSQLSTRAAQHILKKYSTQIGIEITPHSLRHTYCKQLADSGVGLQSIADLAGHSSMDTTRIYVTPSIKELQNALKKTEF</sequence>
<dbReference type="InterPro" id="IPR044068">
    <property type="entry name" value="CB"/>
</dbReference>
<evidence type="ECO:0000259" key="6">
    <source>
        <dbReference type="PROSITE" id="PS51898"/>
    </source>
</evidence>
<gene>
    <name evidence="8" type="ORF">CWS20_25430</name>
</gene>
<keyword evidence="9" id="KW-1185">Reference proteome</keyword>
<keyword evidence="3 5" id="KW-0238">DNA-binding</keyword>
<evidence type="ECO:0000313" key="9">
    <source>
        <dbReference type="Proteomes" id="UP000233343"/>
    </source>
</evidence>
<dbReference type="PROSITE" id="PS51900">
    <property type="entry name" value="CB"/>
    <property type="match status" value="1"/>
</dbReference>
<dbReference type="Gene3D" id="1.10.443.10">
    <property type="entry name" value="Intergrase catalytic core"/>
    <property type="match status" value="1"/>
</dbReference>
<comment type="caution">
    <text evidence="8">The sequence shown here is derived from an EMBL/GenBank/DDBJ whole genome shotgun (WGS) entry which is preliminary data.</text>
</comment>
<reference evidence="8 9" key="1">
    <citation type="journal article" date="2010" name="Int. J. Syst. Evol. Microbiol.">
        <title>Bacillus horneckiae sp. nov., isolated from a spacecraft-assembly clean room.</title>
        <authorList>
            <person name="Vaishampayan P."/>
            <person name="Probst A."/>
            <person name="Krishnamurthi S."/>
            <person name="Ghosh S."/>
            <person name="Osman S."/>
            <person name="McDowall A."/>
            <person name="Ruckmani A."/>
            <person name="Mayilraj S."/>
            <person name="Venkateswaran K."/>
        </authorList>
    </citation>
    <scope>NUCLEOTIDE SEQUENCE [LARGE SCALE GENOMIC DNA]</scope>
    <source>
        <strain evidence="9">1PO1SC</strain>
    </source>
</reference>
<dbReference type="GO" id="GO:0003677">
    <property type="term" value="F:DNA binding"/>
    <property type="evidence" value="ECO:0007669"/>
    <property type="project" value="UniProtKB-UniRule"/>
</dbReference>
<dbReference type="PANTHER" id="PTHR30349:SF41">
    <property type="entry name" value="INTEGRASE_RECOMBINASE PROTEIN MJ0367-RELATED"/>
    <property type="match status" value="1"/>
</dbReference>
<dbReference type="Pfam" id="PF00589">
    <property type="entry name" value="Phage_integrase"/>
    <property type="match status" value="1"/>
</dbReference>
<evidence type="ECO:0008006" key="10">
    <source>
        <dbReference type="Google" id="ProtNLM"/>
    </source>
</evidence>
<evidence type="ECO:0000259" key="7">
    <source>
        <dbReference type="PROSITE" id="PS51900"/>
    </source>
</evidence>
<dbReference type="EMBL" id="PISD01000076">
    <property type="protein sequence ID" value="PKG26158.1"/>
    <property type="molecule type" value="Genomic_DNA"/>
</dbReference>
<proteinExistence type="inferred from homology"/>
<evidence type="ECO:0000256" key="3">
    <source>
        <dbReference type="ARBA" id="ARBA00023125"/>
    </source>
</evidence>
<dbReference type="AlphaFoldDB" id="A0A2N0Z9G8"/>
<dbReference type="InterPro" id="IPR004107">
    <property type="entry name" value="Integrase_SAM-like_N"/>
</dbReference>
<dbReference type="RefSeq" id="WP_066192457.1">
    <property type="nucleotide sequence ID" value="NZ_PISD01000076.1"/>
</dbReference>
<dbReference type="InterPro" id="IPR013762">
    <property type="entry name" value="Integrase-like_cat_sf"/>
</dbReference>
<evidence type="ECO:0000256" key="1">
    <source>
        <dbReference type="ARBA" id="ARBA00008857"/>
    </source>
</evidence>
<protein>
    <recommendedName>
        <fullName evidence="10">Integrase</fullName>
    </recommendedName>
</protein>
<dbReference type="Pfam" id="PF02899">
    <property type="entry name" value="Phage_int_SAM_1"/>
    <property type="match status" value="1"/>
</dbReference>
<dbReference type="Proteomes" id="UP000233343">
    <property type="component" value="Unassembled WGS sequence"/>
</dbReference>
<comment type="similarity">
    <text evidence="1">Belongs to the 'phage' integrase family.</text>
</comment>
<dbReference type="PANTHER" id="PTHR30349">
    <property type="entry name" value="PHAGE INTEGRASE-RELATED"/>
    <property type="match status" value="1"/>
</dbReference>
<name>A0A2N0Z9G8_9BACI</name>
<feature type="domain" description="Core-binding (CB)" evidence="7">
    <location>
        <begin position="6"/>
        <end position="94"/>
    </location>
</feature>
<dbReference type="SUPFAM" id="SSF56349">
    <property type="entry name" value="DNA breaking-rejoining enzymes"/>
    <property type="match status" value="1"/>
</dbReference>
<evidence type="ECO:0000256" key="4">
    <source>
        <dbReference type="ARBA" id="ARBA00023172"/>
    </source>
</evidence>
<feature type="domain" description="Tyr recombinase" evidence="6">
    <location>
        <begin position="116"/>
        <end position="295"/>
    </location>
</feature>
<dbReference type="GO" id="GO:0006310">
    <property type="term" value="P:DNA recombination"/>
    <property type="evidence" value="ECO:0007669"/>
    <property type="project" value="UniProtKB-KW"/>
</dbReference>
<dbReference type="InterPro" id="IPR011010">
    <property type="entry name" value="DNA_brk_join_enz"/>
</dbReference>
<dbReference type="InterPro" id="IPR010998">
    <property type="entry name" value="Integrase_recombinase_N"/>
</dbReference>
<keyword evidence="2" id="KW-0229">DNA integration</keyword>
<dbReference type="InterPro" id="IPR050090">
    <property type="entry name" value="Tyrosine_recombinase_XerCD"/>
</dbReference>
<dbReference type="InterPro" id="IPR002104">
    <property type="entry name" value="Integrase_catalytic"/>
</dbReference>
<dbReference type="PROSITE" id="PS51898">
    <property type="entry name" value="TYR_RECOMBINASE"/>
    <property type="match status" value="1"/>
</dbReference>
<evidence type="ECO:0000256" key="2">
    <source>
        <dbReference type="ARBA" id="ARBA00022908"/>
    </source>
</evidence>
<dbReference type="GO" id="GO:0015074">
    <property type="term" value="P:DNA integration"/>
    <property type="evidence" value="ECO:0007669"/>
    <property type="project" value="UniProtKB-KW"/>
</dbReference>